<dbReference type="RefSeq" id="WP_343049412.1">
    <property type="nucleotide sequence ID" value="NZ_JACCAC010000001.1"/>
</dbReference>
<organism evidence="9 10">
    <name type="scientific">Nocardioides perillae</name>
    <dbReference type="NCBI Taxonomy" id="1119534"/>
    <lineage>
        <taxon>Bacteria</taxon>
        <taxon>Bacillati</taxon>
        <taxon>Actinomycetota</taxon>
        <taxon>Actinomycetes</taxon>
        <taxon>Propionibacteriales</taxon>
        <taxon>Nocardioidaceae</taxon>
        <taxon>Nocardioides</taxon>
    </lineage>
</organism>
<evidence type="ECO:0000256" key="5">
    <source>
        <dbReference type="ARBA" id="ARBA00023136"/>
    </source>
</evidence>
<feature type="domain" description="EamA" evidence="8">
    <location>
        <begin position="165"/>
        <end position="300"/>
    </location>
</feature>
<feature type="compositionally biased region" description="Basic residues" evidence="6">
    <location>
        <begin position="313"/>
        <end position="325"/>
    </location>
</feature>
<feature type="transmembrane region" description="Helical" evidence="7">
    <location>
        <begin position="80"/>
        <end position="98"/>
    </location>
</feature>
<keyword evidence="10" id="KW-1185">Reference proteome</keyword>
<keyword evidence="4 7" id="KW-1133">Transmembrane helix</keyword>
<feature type="transmembrane region" description="Helical" evidence="7">
    <location>
        <begin position="12"/>
        <end position="35"/>
    </location>
</feature>
<accession>A0A7Y9RWR0</accession>
<dbReference type="SUPFAM" id="SSF103481">
    <property type="entry name" value="Multidrug resistance efflux transporter EmrE"/>
    <property type="match status" value="2"/>
</dbReference>
<dbReference type="AlphaFoldDB" id="A0A7Y9RWR0"/>
<feature type="transmembrane region" description="Helical" evidence="7">
    <location>
        <begin position="259"/>
        <end position="279"/>
    </location>
</feature>
<dbReference type="InterPro" id="IPR050638">
    <property type="entry name" value="AA-Vitamin_Transporters"/>
</dbReference>
<dbReference type="EMBL" id="JACCAC010000001">
    <property type="protein sequence ID" value="NYG56719.1"/>
    <property type="molecule type" value="Genomic_DNA"/>
</dbReference>
<dbReference type="Pfam" id="PF00892">
    <property type="entry name" value="EamA"/>
    <property type="match status" value="2"/>
</dbReference>
<evidence type="ECO:0000313" key="9">
    <source>
        <dbReference type="EMBL" id="NYG56719.1"/>
    </source>
</evidence>
<dbReference type="InterPro" id="IPR000620">
    <property type="entry name" value="EamA_dom"/>
</dbReference>
<protein>
    <submittedName>
        <fullName evidence="9">DME family drug/metabolite transporter</fullName>
    </submittedName>
</protein>
<dbReference type="InterPro" id="IPR037185">
    <property type="entry name" value="EmrE-like"/>
</dbReference>
<evidence type="ECO:0000256" key="2">
    <source>
        <dbReference type="ARBA" id="ARBA00007362"/>
    </source>
</evidence>
<keyword evidence="3 7" id="KW-0812">Transmembrane</keyword>
<comment type="similarity">
    <text evidence="2">Belongs to the EamA transporter family.</text>
</comment>
<feature type="transmembrane region" description="Helical" evidence="7">
    <location>
        <begin position="229"/>
        <end position="252"/>
    </location>
</feature>
<evidence type="ECO:0000313" key="10">
    <source>
        <dbReference type="Proteomes" id="UP000544110"/>
    </source>
</evidence>
<evidence type="ECO:0000256" key="1">
    <source>
        <dbReference type="ARBA" id="ARBA00004141"/>
    </source>
</evidence>
<gene>
    <name evidence="9" type="ORF">BJ989_003023</name>
</gene>
<comment type="caution">
    <text evidence="9">The sequence shown here is derived from an EMBL/GenBank/DDBJ whole genome shotgun (WGS) entry which is preliminary data.</text>
</comment>
<dbReference type="GO" id="GO:0016020">
    <property type="term" value="C:membrane"/>
    <property type="evidence" value="ECO:0007669"/>
    <property type="project" value="UniProtKB-SubCell"/>
</dbReference>
<name>A0A7Y9RWR0_9ACTN</name>
<dbReference type="Proteomes" id="UP000544110">
    <property type="component" value="Unassembled WGS sequence"/>
</dbReference>
<comment type="subcellular location">
    <subcellularLocation>
        <location evidence="1">Membrane</location>
        <topology evidence="1">Multi-pass membrane protein</topology>
    </subcellularLocation>
</comment>
<feature type="transmembrane region" description="Helical" evidence="7">
    <location>
        <begin position="47"/>
        <end position="68"/>
    </location>
</feature>
<feature type="region of interest" description="Disordered" evidence="6">
    <location>
        <begin position="305"/>
        <end position="334"/>
    </location>
</feature>
<evidence type="ECO:0000256" key="3">
    <source>
        <dbReference type="ARBA" id="ARBA00022692"/>
    </source>
</evidence>
<dbReference type="PANTHER" id="PTHR32322">
    <property type="entry name" value="INNER MEMBRANE TRANSPORTER"/>
    <property type="match status" value="1"/>
</dbReference>
<feature type="transmembrane region" description="Helical" evidence="7">
    <location>
        <begin position="285"/>
        <end position="302"/>
    </location>
</feature>
<evidence type="ECO:0000256" key="7">
    <source>
        <dbReference type="SAM" id="Phobius"/>
    </source>
</evidence>
<evidence type="ECO:0000256" key="4">
    <source>
        <dbReference type="ARBA" id="ARBA00022989"/>
    </source>
</evidence>
<feature type="transmembrane region" description="Helical" evidence="7">
    <location>
        <begin position="135"/>
        <end position="157"/>
    </location>
</feature>
<evidence type="ECO:0000256" key="6">
    <source>
        <dbReference type="SAM" id="MobiDB-lite"/>
    </source>
</evidence>
<evidence type="ECO:0000259" key="8">
    <source>
        <dbReference type="Pfam" id="PF00892"/>
    </source>
</evidence>
<feature type="transmembrane region" description="Helical" evidence="7">
    <location>
        <begin position="104"/>
        <end position="123"/>
    </location>
</feature>
<feature type="transmembrane region" description="Helical" evidence="7">
    <location>
        <begin position="163"/>
        <end position="183"/>
    </location>
</feature>
<sequence length="334" mass="32731">MTAAATSPRAGVGLLQVCLAGVLWGTGGLVVTLLHERDGLGAMTVSAWRMAVAAVALVAFALATRQWGSVRATLRTDPKAAVVVGSGTAAYQGLYFVAVLEAGVSVATVVSLGLAPVLAATWEHAAARTRPTGRGVAVLGAALAGLVLVSTSSHGAAPEGGSAALGLALAVASGATYAATTVLGRHLAQRADPVALTTCATGAGALVLAPFLAVAALRGEPVATTDATSLALLAYLGVATMALAYGLLYAGLRTTTGSAATVATLVEPVSAAVLAALLLGERLSAPAVAGCVLILAAVAGLRPRPAVTTGRRGGPRTRSGGRGRAPRSDRAAAP</sequence>
<feature type="domain" description="EamA" evidence="8">
    <location>
        <begin position="13"/>
        <end position="151"/>
    </location>
</feature>
<proteinExistence type="inferred from homology"/>
<keyword evidence="5 7" id="KW-0472">Membrane</keyword>
<dbReference type="PANTHER" id="PTHR32322:SF2">
    <property type="entry name" value="EAMA DOMAIN-CONTAINING PROTEIN"/>
    <property type="match status" value="1"/>
</dbReference>
<reference evidence="9 10" key="1">
    <citation type="submission" date="2020-07" db="EMBL/GenBank/DDBJ databases">
        <title>Sequencing the genomes of 1000 actinobacteria strains.</title>
        <authorList>
            <person name="Klenk H.-P."/>
        </authorList>
    </citation>
    <scope>NUCLEOTIDE SEQUENCE [LARGE SCALE GENOMIC DNA]</scope>
    <source>
        <strain evidence="9 10">DSM 24552</strain>
    </source>
</reference>
<feature type="transmembrane region" description="Helical" evidence="7">
    <location>
        <begin position="195"/>
        <end position="217"/>
    </location>
</feature>